<proteinExistence type="predicted"/>
<feature type="compositionally biased region" description="Low complexity" evidence="2">
    <location>
        <begin position="1"/>
        <end position="14"/>
    </location>
</feature>
<protein>
    <recommendedName>
        <fullName evidence="5">Biogenesis of lysosome-related organelles complex 1 subunit 1</fullName>
    </recommendedName>
</protein>
<dbReference type="AlphaFoldDB" id="A0AAQ3R6P3"/>
<feature type="compositionally biased region" description="Basic and acidic residues" evidence="2">
    <location>
        <begin position="31"/>
        <end position="43"/>
    </location>
</feature>
<gene>
    <name evidence="3" type="ORF">R9X50_00627500</name>
</gene>
<feature type="coiled-coil region" evidence="1">
    <location>
        <begin position="87"/>
        <end position="114"/>
    </location>
</feature>
<keyword evidence="4" id="KW-1185">Reference proteome</keyword>
<organism evidence="3 4">
    <name type="scientific">Acrodontium crateriforme</name>
    <dbReference type="NCBI Taxonomy" id="150365"/>
    <lineage>
        <taxon>Eukaryota</taxon>
        <taxon>Fungi</taxon>
        <taxon>Dikarya</taxon>
        <taxon>Ascomycota</taxon>
        <taxon>Pezizomycotina</taxon>
        <taxon>Dothideomycetes</taxon>
        <taxon>Dothideomycetidae</taxon>
        <taxon>Mycosphaerellales</taxon>
        <taxon>Teratosphaeriaceae</taxon>
        <taxon>Acrodontium</taxon>
    </lineage>
</organism>
<dbReference type="Pfam" id="PF06320">
    <property type="entry name" value="GCN5L1"/>
    <property type="match status" value="1"/>
</dbReference>
<accession>A0AAQ3R6P3</accession>
<feature type="region of interest" description="Disordered" evidence="2">
    <location>
        <begin position="1"/>
        <end position="43"/>
    </location>
</feature>
<evidence type="ECO:0000256" key="2">
    <source>
        <dbReference type="SAM" id="MobiDB-lite"/>
    </source>
</evidence>
<evidence type="ECO:0000256" key="1">
    <source>
        <dbReference type="SAM" id="Coils"/>
    </source>
</evidence>
<dbReference type="Proteomes" id="UP001303373">
    <property type="component" value="Chromosome 10"/>
</dbReference>
<name>A0AAQ3R6P3_9PEZI</name>
<dbReference type="EMBL" id="CP138589">
    <property type="protein sequence ID" value="WPH03396.1"/>
    <property type="molecule type" value="Genomic_DNA"/>
</dbReference>
<reference evidence="3 4" key="1">
    <citation type="submission" date="2023-11" db="EMBL/GenBank/DDBJ databases">
        <title>An acidophilic fungus is an integral part of prey digestion in a carnivorous sundew plant.</title>
        <authorList>
            <person name="Tsai I.J."/>
        </authorList>
    </citation>
    <scope>NUCLEOTIDE SEQUENCE [LARGE SCALE GENOMIC DNA]</scope>
    <source>
        <strain evidence="3">169a</strain>
    </source>
</reference>
<sequence>MDSNTMDSSSTASSPRGKGKETPSITSTMVEDGHSINDEAKHALENQARIDARAAVTAMLDAAGSDSKQDKRHKQRISDIGHNAHVLVAQERELQALTAEVEKENRAYNKELDKGVQALRKHGDMQNWAELMERDFLVLEETLRLVEGREVLESASGGSQWKGGV</sequence>
<evidence type="ECO:0008006" key="5">
    <source>
        <dbReference type="Google" id="ProtNLM"/>
    </source>
</evidence>
<evidence type="ECO:0000313" key="4">
    <source>
        <dbReference type="Proteomes" id="UP001303373"/>
    </source>
</evidence>
<keyword evidence="1" id="KW-0175">Coiled coil</keyword>
<evidence type="ECO:0000313" key="3">
    <source>
        <dbReference type="EMBL" id="WPH03396.1"/>
    </source>
</evidence>